<name>A0ABS0FBQ0_9FLAO</name>
<comment type="caution">
    <text evidence="1">The sequence shown here is derived from an EMBL/GenBank/DDBJ whole genome shotgun (WGS) entry which is preliminary data.</text>
</comment>
<protein>
    <submittedName>
        <fullName evidence="1">Uncharacterized protein</fullName>
    </submittedName>
</protein>
<dbReference type="RefSeq" id="WP_196079668.1">
    <property type="nucleotide sequence ID" value="NZ_JADPVI010000002.1"/>
</dbReference>
<evidence type="ECO:0000313" key="1">
    <source>
        <dbReference type="EMBL" id="MBF8457151.1"/>
    </source>
</evidence>
<dbReference type="Proteomes" id="UP000660070">
    <property type="component" value="Unassembled WGS sequence"/>
</dbReference>
<proteinExistence type="predicted"/>
<evidence type="ECO:0000313" key="2">
    <source>
        <dbReference type="Proteomes" id="UP000660070"/>
    </source>
</evidence>
<sequence>MYKLLLIFLLINTLAFAQNKGIMNYTLYSKIDNEKLSPILKSNSKVIFDFDMRKITVIRNNKKQFYKISSAIQQGISSSGEDYSEVMTIKGKDEFLVRLLSNRVMIIRVISRTGLVLYN</sequence>
<gene>
    <name evidence="1" type="ORF">IV494_08135</name>
</gene>
<dbReference type="EMBL" id="JADPVI010000002">
    <property type="protein sequence ID" value="MBF8457151.1"/>
    <property type="molecule type" value="Genomic_DNA"/>
</dbReference>
<accession>A0ABS0FBQ0</accession>
<reference evidence="1 2" key="1">
    <citation type="submission" date="2020-11" db="EMBL/GenBank/DDBJ databases">
        <title>Kaistella gelatinilytica sp. nov., a flavobacterium isolated from Antarctic Soil.</title>
        <authorList>
            <person name="Li J."/>
        </authorList>
    </citation>
    <scope>NUCLEOTIDE SEQUENCE [LARGE SCALE GENOMIC DNA]</scope>
    <source>
        <strain evidence="1 2">G5-32</strain>
    </source>
</reference>
<organism evidence="1 2">
    <name type="scientific">Kaistella gelatinilytica</name>
    <dbReference type="NCBI Taxonomy" id="2787636"/>
    <lineage>
        <taxon>Bacteria</taxon>
        <taxon>Pseudomonadati</taxon>
        <taxon>Bacteroidota</taxon>
        <taxon>Flavobacteriia</taxon>
        <taxon>Flavobacteriales</taxon>
        <taxon>Weeksellaceae</taxon>
        <taxon>Chryseobacterium group</taxon>
        <taxon>Kaistella</taxon>
    </lineage>
</organism>
<keyword evidence="2" id="KW-1185">Reference proteome</keyword>